<proteinExistence type="predicted"/>
<dbReference type="EMBL" id="JARKIB010000129">
    <property type="protein sequence ID" value="KAJ7735035.1"/>
    <property type="molecule type" value="Genomic_DNA"/>
</dbReference>
<comment type="caution">
    <text evidence="2">The sequence shown here is derived from an EMBL/GenBank/DDBJ whole genome shotgun (WGS) entry which is preliminary data.</text>
</comment>
<protein>
    <submittedName>
        <fullName evidence="2">Uncharacterized protein</fullName>
    </submittedName>
</protein>
<evidence type="ECO:0000313" key="2">
    <source>
        <dbReference type="EMBL" id="KAJ7735035.1"/>
    </source>
</evidence>
<dbReference type="AlphaFoldDB" id="A0AAD7I4N4"/>
<feature type="compositionally biased region" description="Basic and acidic residues" evidence="1">
    <location>
        <begin position="83"/>
        <end position="96"/>
    </location>
</feature>
<keyword evidence="3" id="KW-1185">Reference proteome</keyword>
<organism evidence="2 3">
    <name type="scientific">Mycena metata</name>
    <dbReference type="NCBI Taxonomy" id="1033252"/>
    <lineage>
        <taxon>Eukaryota</taxon>
        <taxon>Fungi</taxon>
        <taxon>Dikarya</taxon>
        <taxon>Basidiomycota</taxon>
        <taxon>Agaricomycotina</taxon>
        <taxon>Agaricomycetes</taxon>
        <taxon>Agaricomycetidae</taxon>
        <taxon>Agaricales</taxon>
        <taxon>Marasmiineae</taxon>
        <taxon>Mycenaceae</taxon>
        <taxon>Mycena</taxon>
    </lineage>
</organism>
<feature type="region of interest" description="Disordered" evidence="1">
    <location>
        <begin position="83"/>
        <end position="116"/>
    </location>
</feature>
<evidence type="ECO:0000313" key="3">
    <source>
        <dbReference type="Proteomes" id="UP001215598"/>
    </source>
</evidence>
<evidence type="ECO:0000256" key="1">
    <source>
        <dbReference type="SAM" id="MobiDB-lite"/>
    </source>
</evidence>
<gene>
    <name evidence="2" type="ORF">B0H16DRAFT_1731542</name>
</gene>
<accession>A0AAD7I4N4</accession>
<sequence length="264" mass="28402">MTHSSTVNLYFHEPARPRIHIRGSYPDRGVRCGLPPHIQVSASCAQPAFLTTTVIRLGIGTVAHLTSLGPAFVPHPACIQRKELDEATSTPRERRGWPSKRIRERRRQERTARTPLPLPSLDPFVLQPHRPCRGLHKDTLLVLPIHLLQRTPRDGSAGGSGDAYPPVLALCTRGGMVAEAVMRGGVVLLGYEGNTAVRGGDGAVMLIVLDLTDSVMVAIVAEGVRGEEAALLAHVEGARRFGVLLVRNLIEGVAVVVAGVVEGF</sequence>
<reference evidence="2" key="1">
    <citation type="submission" date="2023-03" db="EMBL/GenBank/DDBJ databases">
        <title>Massive genome expansion in bonnet fungi (Mycena s.s.) driven by repeated elements and novel gene families across ecological guilds.</title>
        <authorList>
            <consortium name="Lawrence Berkeley National Laboratory"/>
            <person name="Harder C.B."/>
            <person name="Miyauchi S."/>
            <person name="Viragh M."/>
            <person name="Kuo A."/>
            <person name="Thoen E."/>
            <person name="Andreopoulos B."/>
            <person name="Lu D."/>
            <person name="Skrede I."/>
            <person name="Drula E."/>
            <person name="Henrissat B."/>
            <person name="Morin E."/>
            <person name="Kohler A."/>
            <person name="Barry K."/>
            <person name="LaButti K."/>
            <person name="Morin E."/>
            <person name="Salamov A."/>
            <person name="Lipzen A."/>
            <person name="Mereny Z."/>
            <person name="Hegedus B."/>
            <person name="Baldrian P."/>
            <person name="Stursova M."/>
            <person name="Weitz H."/>
            <person name="Taylor A."/>
            <person name="Grigoriev I.V."/>
            <person name="Nagy L.G."/>
            <person name="Martin F."/>
            <person name="Kauserud H."/>
        </authorList>
    </citation>
    <scope>NUCLEOTIDE SEQUENCE</scope>
    <source>
        <strain evidence="2">CBHHK182m</strain>
    </source>
</reference>
<name>A0AAD7I4N4_9AGAR</name>
<dbReference type="Proteomes" id="UP001215598">
    <property type="component" value="Unassembled WGS sequence"/>
</dbReference>